<evidence type="ECO:0000256" key="5">
    <source>
        <dbReference type="ARBA" id="ARBA00023163"/>
    </source>
</evidence>
<evidence type="ECO:0000313" key="12">
    <source>
        <dbReference type="EMBL" id="NIK90453.1"/>
    </source>
</evidence>
<keyword evidence="13" id="KW-1185">Reference proteome</keyword>
<dbReference type="PANTHER" id="PTHR30437">
    <property type="entry name" value="TRANSCRIPTION ELONGATION FACTOR GREA"/>
    <property type="match status" value="1"/>
</dbReference>
<dbReference type="EMBL" id="JAASRM010000001">
    <property type="protein sequence ID" value="NIK90453.1"/>
    <property type="molecule type" value="Genomic_DNA"/>
</dbReference>
<feature type="domain" description="Transcription elongation factor GreA/GreB N-terminal" evidence="11">
    <location>
        <begin position="4"/>
        <end position="74"/>
    </location>
</feature>
<dbReference type="PROSITE" id="PS00829">
    <property type="entry name" value="GREAB_1"/>
    <property type="match status" value="1"/>
</dbReference>
<evidence type="ECO:0000256" key="4">
    <source>
        <dbReference type="ARBA" id="ARBA00023125"/>
    </source>
</evidence>
<evidence type="ECO:0000256" key="9">
    <source>
        <dbReference type="RuleBase" id="RU000556"/>
    </source>
</evidence>
<dbReference type="PANTHER" id="PTHR30437:SF4">
    <property type="entry name" value="TRANSCRIPTION ELONGATION FACTOR GREA"/>
    <property type="match status" value="1"/>
</dbReference>
<dbReference type="NCBIfam" id="NF001263">
    <property type="entry name" value="PRK00226.1-4"/>
    <property type="match status" value="1"/>
</dbReference>
<dbReference type="AlphaFoldDB" id="A0A846N498"/>
<dbReference type="HAMAP" id="MF_00105">
    <property type="entry name" value="GreA_GreB"/>
    <property type="match status" value="1"/>
</dbReference>
<name>A0A846N498_9PROT</name>
<evidence type="ECO:0000259" key="10">
    <source>
        <dbReference type="Pfam" id="PF01272"/>
    </source>
</evidence>
<dbReference type="InterPro" id="IPR028624">
    <property type="entry name" value="Tscrpt_elong_fac_GreA/B"/>
</dbReference>
<dbReference type="Pfam" id="PF03449">
    <property type="entry name" value="GreA_GreB_N"/>
    <property type="match status" value="1"/>
</dbReference>
<dbReference type="Pfam" id="PF01272">
    <property type="entry name" value="GreA_GreB"/>
    <property type="match status" value="1"/>
</dbReference>
<dbReference type="FunFam" id="1.10.287.180:FF:000001">
    <property type="entry name" value="Transcription elongation factor GreA"/>
    <property type="match status" value="1"/>
</dbReference>
<dbReference type="NCBIfam" id="NF001264">
    <property type="entry name" value="PRK00226.1-5"/>
    <property type="match status" value="1"/>
</dbReference>
<dbReference type="InterPro" id="IPR006359">
    <property type="entry name" value="Tscrpt_elong_fac_GreA"/>
</dbReference>
<evidence type="ECO:0000256" key="8">
    <source>
        <dbReference type="HAMAP-Rule" id="MF_00105"/>
    </source>
</evidence>
<keyword evidence="4 8" id="KW-0238">DNA-binding</keyword>
<dbReference type="GO" id="GO:0070063">
    <property type="term" value="F:RNA polymerase binding"/>
    <property type="evidence" value="ECO:0007669"/>
    <property type="project" value="InterPro"/>
</dbReference>
<dbReference type="InterPro" id="IPR036805">
    <property type="entry name" value="Tscrpt_elong_fac_GreA/B_N_sf"/>
</dbReference>
<sequence>MERIPMTASGYKALEVELDKLRNVERHEVIKAIAEARAHGDLSENAEYHAAKERQSFIEGRVIELEDQIGRADVIDVSRLSGSAVKFGATVTIVDEDTDEERKFQIVGDLEADAKNGRISISSPIARAIIGKNKGDTVEVATPGGARSYEILKVEWI</sequence>
<comment type="caution">
    <text evidence="12">The sequence shown here is derived from an EMBL/GenBank/DDBJ whole genome shotgun (WGS) entry which is preliminary data.</text>
</comment>
<dbReference type="GO" id="GO:0006354">
    <property type="term" value="P:DNA-templated transcription elongation"/>
    <property type="evidence" value="ECO:0007669"/>
    <property type="project" value="TreeGrafter"/>
</dbReference>
<dbReference type="NCBIfam" id="NF001261">
    <property type="entry name" value="PRK00226.1-2"/>
    <property type="match status" value="1"/>
</dbReference>
<dbReference type="SUPFAM" id="SSF54534">
    <property type="entry name" value="FKBP-like"/>
    <property type="match status" value="1"/>
</dbReference>
<evidence type="ECO:0000256" key="1">
    <source>
        <dbReference type="ARBA" id="ARBA00008213"/>
    </source>
</evidence>
<dbReference type="SUPFAM" id="SSF46557">
    <property type="entry name" value="GreA transcript cleavage protein, N-terminal domain"/>
    <property type="match status" value="1"/>
</dbReference>
<dbReference type="GO" id="GO:0032784">
    <property type="term" value="P:regulation of DNA-templated transcription elongation"/>
    <property type="evidence" value="ECO:0007669"/>
    <property type="project" value="UniProtKB-UniRule"/>
</dbReference>
<gene>
    <name evidence="8" type="primary">greA</name>
    <name evidence="12" type="ORF">FHS83_003771</name>
</gene>
<dbReference type="InterPro" id="IPR001437">
    <property type="entry name" value="Tscrpt_elong_fac_GreA/B_C"/>
</dbReference>
<accession>A0A846N498</accession>
<dbReference type="NCBIfam" id="TIGR01462">
    <property type="entry name" value="greA"/>
    <property type="match status" value="1"/>
</dbReference>
<keyword evidence="3 8" id="KW-0805">Transcription regulation</keyword>
<proteinExistence type="inferred from homology"/>
<keyword evidence="5 8" id="KW-0804">Transcription</keyword>
<dbReference type="Gene3D" id="3.10.50.30">
    <property type="entry name" value="Transcription elongation factor, GreA/GreB, C-terminal domain"/>
    <property type="match status" value="1"/>
</dbReference>
<dbReference type="GO" id="GO:0003746">
    <property type="term" value="F:translation elongation factor activity"/>
    <property type="evidence" value="ECO:0007669"/>
    <property type="project" value="UniProtKB-KW"/>
</dbReference>
<dbReference type="GO" id="GO:0003677">
    <property type="term" value="F:DNA binding"/>
    <property type="evidence" value="ECO:0007669"/>
    <property type="project" value="UniProtKB-UniRule"/>
</dbReference>
<evidence type="ECO:0000256" key="2">
    <source>
        <dbReference type="ARBA" id="ARBA00013729"/>
    </source>
</evidence>
<keyword evidence="12" id="KW-0648">Protein biosynthesis</keyword>
<dbReference type="Proteomes" id="UP000570514">
    <property type="component" value="Unassembled WGS sequence"/>
</dbReference>
<evidence type="ECO:0000256" key="7">
    <source>
        <dbReference type="ARBA" id="ARBA00030776"/>
    </source>
</evidence>
<dbReference type="InterPro" id="IPR023459">
    <property type="entry name" value="Tscrpt_elong_fac_GreA/B_fam"/>
</dbReference>
<dbReference type="InterPro" id="IPR022691">
    <property type="entry name" value="Tscrpt_elong_fac_GreA/B_N"/>
</dbReference>
<dbReference type="PROSITE" id="PS00830">
    <property type="entry name" value="GREAB_2"/>
    <property type="match status" value="1"/>
</dbReference>
<dbReference type="FunFam" id="3.10.50.30:FF:000001">
    <property type="entry name" value="Transcription elongation factor GreA"/>
    <property type="match status" value="1"/>
</dbReference>
<protein>
    <recommendedName>
        <fullName evidence="2 8">Transcription elongation factor GreA</fullName>
    </recommendedName>
    <alternativeName>
        <fullName evidence="7 8">Transcript cleavage factor GreA</fullName>
    </alternativeName>
</protein>
<comment type="similarity">
    <text evidence="1 8 9">Belongs to the GreA/GreB family.</text>
</comment>
<dbReference type="PIRSF" id="PIRSF006092">
    <property type="entry name" value="GreA_GreB"/>
    <property type="match status" value="1"/>
</dbReference>
<reference evidence="12 13" key="1">
    <citation type="submission" date="2020-03" db="EMBL/GenBank/DDBJ databases">
        <title>Genomic Encyclopedia of Type Strains, Phase IV (KMG-IV): sequencing the most valuable type-strain genomes for metagenomic binning, comparative biology and taxonomic classification.</title>
        <authorList>
            <person name="Goeker M."/>
        </authorList>
    </citation>
    <scope>NUCLEOTIDE SEQUENCE [LARGE SCALE GENOMIC DNA]</scope>
    <source>
        <strain evidence="12 13">DSM 19867</strain>
    </source>
</reference>
<comment type="function">
    <text evidence="6 8 9">Necessary for efficient RNA polymerase transcription elongation past template-encoded arresting sites. The arresting sites in DNA have the property of trapping a certain fraction of elongating RNA polymerases that pass through, resulting in locked ternary complexes. Cleavage of the nascent transcript by cleavage factors such as GreA or GreB allows the resumption of elongation from the new 3'terminus. GreA releases sequences of 2 to 3 nucleotides.</text>
</comment>
<feature type="domain" description="Transcription elongation factor GreA/GreB C-terminal" evidence="10">
    <location>
        <begin position="83"/>
        <end position="155"/>
    </location>
</feature>
<keyword evidence="12" id="KW-0251">Elongation factor</keyword>
<dbReference type="RefSeq" id="WP_167085021.1">
    <property type="nucleotide sequence ID" value="NZ_BAAADC010000001.1"/>
</dbReference>
<evidence type="ECO:0000256" key="3">
    <source>
        <dbReference type="ARBA" id="ARBA00023015"/>
    </source>
</evidence>
<evidence type="ECO:0000259" key="11">
    <source>
        <dbReference type="Pfam" id="PF03449"/>
    </source>
</evidence>
<dbReference type="InterPro" id="IPR036953">
    <property type="entry name" value="GreA/GreB_C_sf"/>
</dbReference>
<dbReference type="InterPro" id="IPR018151">
    <property type="entry name" value="TF_GreA/GreB_CS"/>
</dbReference>
<dbReference type="Gene3D" id="1.10.287.180">
    <property type="entry name" value="Transcription elongation factor, GreA/GreB, N-terminal domain"/>
    <property type="match status" value="1"/>
</dbReference>
<evidence type="ECO:0000313" key="13">
    <source>
        <dbReference type="Proteomes" id="UP000570514"/>
    </source>
</evidence>
<organism evidence="12 13">
    <name type="scientific">Rhizomicrobium palustre</name>
    <dbReference type="NCBI Taxonomy" id="189966"/>
    <lineage>
        <taxon>Bacteria</taxon>
        <taxon>Pseudomonadati</taxon>
        <taxon>Pseudomonadota</taxon>
        <taxon>Alphaproteobacteria</taxon>
        <taxon>Micropepsales</taxon>
        <taxon>Micropepsaceae</taxon>
        <taxon>Rhizomicrobium</taxon>
    </lineage>
</organism>
<evidence type="ECO:0000256" key="6">
    <source>
        <dbReference type="ARBA" id="ARBA00024916"/>
    </source>
</evidence>